<gene>
    <name evidence="1" type="ORF">K1Y79_13340</name>
</gene>
<accession>A0ABS7GCA6</accession>
<proteinExistence type="predicted"/>
<sequence>MAIQTSILTFTGQLGTMIGYRRKGKYFTRSVPQSVRQTAATRHAAIRFGIASQKAALIRHAFCPMLDVHNDKAYINQLNKVLIGATGNTVSSITGFRFNQHTGMNRFFKVLPVLTADSALHIPAQTITTRKGVTALEVKVMAARISFATRQVIGRTSTTILINASQPFDGASIPCNIPGIGTLLATVQVRAMCGDTVSGNVKDAAADIAGVLEPVRLPAVQPTFVDKSHLRITEDGMLDYNNYSPATGAYVQRE</sequence>
<reference evidence="1 2" key="1">
    <citation type="submission" date="2021-08" db="EMBL/GenBank/DDBJ databases">
        <title>The genome sequence of Chitinophaga sp. B61.</title>
        <authorList>
            <person name="Zhang X."/>
        </authorList>
    </citation>
    <scope>NUCLEOTIDE SEQUENCE [LARGE SCALE GENOMIC DNA]</scope>
    <source>
        <strain evidence="1 2">B61</strain>
    </source>
</reference>
<name>A0ABS7GCA6_9BACT</name>
<evidence type="ECO:0000313" key="2">
    <source>
        <dbReference type="Proteomes" id="UP000812961"/>
    </source>
</evidence>
<comment type="caution">
    <text evidence="1">The sequence shown here is derived from an EMBL/GenBank/DDBJ whole genome shotgun (WGS) entry which is preliminary data.</text>
</comment>
<protein>
    <submittedName>
        <fullName evidence="1">Uncharacterized protein</fullName>
    </submittedName>
</protein>
<keyword evidence="2" id="KW-1185">Reference proteome</keyword>
<dbReference type="Proteomes" id="UP000812961">
    <property type="component" value="Unassembled WGS sequence"/>
</dbReference>
<dbReference type="RefSeq" id="WP_220250561.1">
    <property type="nucleotide sequence ID" value="NZ_JAICCF010000002.1"/>
</dbReference>
<organism evidence="1 2">
    <name type="scientific">Chitinophaga rhizophila</name>
    <dbReference type="NCBI Taxonomy" id="2866212"/>
    <lineage>
        <taxon>Bacteria</taxon>
        <taxon>Pseudomonadati</taxon>
        <taxon>Bacteroidota</taxon>
        <taxon>Chitinophagia</taxon>
        <taxon>Chitinophagales</taxon>
        <taxon>Chitinophagaceae</taxon>
        <taxon>Chitinophaga</taxon>
    </lineage>
</organism>
<evidence type="ECO:0000313" key="1">
    <source>
        <dbReference type="EMBL" id="MBW8685315.1"/>
    </source>
</evidence>
<dbReference type="EMBL" id="JAICCF010000002">
    <property type="protein sequence ID" value="MBW8685315.1"/>
    <property type="molecule type" value="Genomic_DNA"/>
</dbReference>